<dbReference type="GO" id="GO:0015074">
    <property type="term" value="P:DNA integration"/>
    <property type="evidence" value="ECO:0007669"/>
    <property type="project" value="InterPro"/>
</dbReference>
<dbReference type="Gene3D" id="1.10.443.10">
    <property type="entry name" value="Intergrase catalytic core"/>
    <property type="match status" value="1"/>
</dbReference>
<protein>
    <submittedName>
        <fullName evidence="5">Tyrosine-type recombinase/integrase</fullName>
    </submittedName>
</protein>
<comment type="similarity">
    <text evidence="1">Belongs to the 'phage' integrase family.</text>
</comment>
<dbReference type="GO" id="GO:0006310">
    <property type="term" value="P:DNA recombination"/>
    <property type="evidence" value="ECO:0007669"/>
    <property type="project" value="UniProtKB-KW"/>
</dbReference>
<dbReference type="SUPFAM" id="SSF56349">
    <property type="entry name" value="DNA breaking-rejoining enzymes"/>
    <property type="match status" value="1"/>
</dbReference>
<keyword evidence="6" id="KW-1185">Reference proteome</keyword>
<evidence type="ECO:0000313" key="5">
    <source>
        <dbReference type="EMBL" id="MCM1991160.1"/>
    </source>
</evidence>
<evidence type="ECO:0000256" key="3">
    <source>
        <dbReference type="ARBA" id="ARBA00023172"/>
    </source>
</evidence>
<dbReference type="AlphaFoldDB" id="A0A9J6P6N3"/>
<evidence type="ECO:0000256" key="2">
    <source>
        <dbReference type="ARBA" id="ARBA00023125"/>
    </source>
</evidence>
<proteinExistence type="inferred from homology"/>
<evidence type="ECO:0000313" key="6">
    <source>
        <dbReference type="Proteomes" id="UP001056429"/>
    </source>
</evidence>
<accession>A0A9J6P6N3</accession>
<reference evidence="5" key="1">
    <citation type="journal article" date="2021" name="mSystems">
        <title>Bacteria and Archaea Synergistically Convert Glycine Betaine to Biogenic Methane in the Formosa Cold Seep of the South China Sea.</title>
        <authorList>
            <person name="Li L."/>
            <person name="Zhang W."/>
            <person name="Zhang S."/>
            <person name="Song L."/>
            <person name="Sun Q."/>
            <person name="Zhang H."/>
            <person name="Xiang H."/>
            <person name="Dong X."/>
        </authorList>
    </citation>
    <scope>NUCLEOTIDE SEQUENCE</scope>
    <source>
        <strain evidence="5">ZWT</strain>
    </source>
</reference>
<dbReference type="PANTHER" id="PTHR30349">
    <property type="entry name" value="PHAGE INTEGRASE-RELATED"/>
    <property type="match status" value="1"/>
</dbReference>
<dbReference type="Pfam" id="PF00589">
    <property type="entry name" value="Phage_integrase"/>
    <property type="match status" value="1"/>
</dbReference>
<organism evidence="5 6">
    <name type="scientific">Oceanirhabdus seepicola</name>
    <dbReference type="NCBI Taxonomy" id="2828781"/>
    <lineage>
        <taxon>Bacteria</taxon>
        <taxon>Bacillati</taxon>
        <taxon>Bacillota</taxon>
        <taxon>Clostridia</taxon>
        <taxon>Eubacteriales</taxon>
        <taxon>Clostridiaceae</taxon>
        <taxon>Oceanirhabdus</taxon>
    </lineage>
</organism>
<dbReference type="RefSeq" id="WP_250860268.1">
    <property type="nucleotide sequence ID" value="NZ_JAGSOJ010000003.1"/>
</dbReference>
<name>A0A9J6P6N3_9CLOT</name>
<dbReference type="InterPro" id="IPR013762">
    <property type="entry name" value="Integrase-like_cat_sf"/>
</dbReference>
<comment type="caution">
    <text evidence="5">The sequence shown here is derived from an EMBL/GenBank/DDBJ whole genome shotgun (WGS) entry which is preliminary data.</text>
</comment>
<evidence type="ECO:0000259" key="4">
    <source>
        <dbReference type="PROSITE" id="PS51898"/>
    </source>
</evidence>
<dbReference type="PANTHER" id="PTHR30349:SF41">
    <property type="entry name" value="INTEGRASE_RECOMBINASE PROTEIN MJ0367-RELATED"/>
    <property type="match status" value="1"/>
</dbReference>
<dbReference type="EMBL" id="JAGSOJ010000003">
    <property type="protein sequence ID" value="MCM1991160.1"/>
    <property type="molecule type" value="Genomic_DNA"/>
</dbReference>
<keyword evidence="2" id="KW-0238">DNA-binding</keyword>
<dbReference type="InterPro" id="IPR002104">
    <property type="entry name" value="Integrase_catalytic"/>
</dbReference>
<evidence type="ECO:0000256" key="1">
    <source>
        <dbReference type="ARBA" id="ARBA00008857"/>
    </source>
</evidence>
<keyword evidence="3" id="KW-0233">DNA recombination</keyword>
<reference evidence="5" key="2">
    <citation type="submission" date="2021-04" db="EMBL/GenBank/DDBJ databases">
        <authorList>
            <person name="Dong X."/>
        </authorList>
    </citation>
    <scope>NUCLEOTIDE SEQUENCE</scope>
    <source>
        <strain evidence="5">ZWT</strain>
    </source>
</reference>
<dbReference type="Proteomes" id="UP001056429">
    <property type="component" value="Unassembled WGS sequence"/>
</dbReference>
<feature type="domain" description="Tyr recombinase" evidence="4">
    <location>
        <begin position="1"/>
        <end position="109"/>
    </location>
</feature>
<dbReference type="InterPro" id="IPR050090">
    <property type="entry name" value="Tyrosine_recombinase_XerCD"/>
</dbReference>
<dbReference type="PROSITE" id="PS51898">
    <property type="entry name" value="TYR_RECOMBINASE"/>
    <property type="match status" value="1"/>
</dbReference>
<dbReference type="InterPro" id="IPR011010">
    <property type="entry name" value="DNA_brk_join_enz"/>
</dbReference>
<dbReference type="GO" id="GO:0003677">
    <property type="term" value="F:DNA binding"/>
    <property type="evidence" value="ECO:0007669"/>
    <property type="project" value="UniProtKB-KW"/>
</dbReference>
<gene>
    <name evidence="5" type="ORF">KDK92_15610</name>
</gene>
<sequence>MLKAHRKSQLQDRLKAGSSYIKSDFVFTTEMGNTIDSRNLARAYTRFLKRADIPYIKFHSLRHTYATKLFEANVPLKTIQTLLEHSDISITANIYTHVLPKERIKAAKTLNRLFV</sequence>